<sequence>MHVGSSLLLWLGCALAYLVSETFSLLGSVVGITEGLWLAARSLFFSVLQAFPPLRRDLEAVRVAPQSNSAPHSGSTLETGHLLPIQEANVLATLKLEGRVTVQLTQDPESGVQRLTARADRIAEWDISPQLAAAQAPLQEELNPAAPAAPVTPPQADTPEPPTGLPTSTRSLAQPAPRSETSPPTPTPAVSAAEEASGSQAAPETMSLLYHSNSELGRSALGAFKRAKGHATATAAELHTAAAAAAGDLHDSAAARVTAVQDAAATRAAGLRDAASRVVNASPLAVAADAVDAARKRAHGLATMASNAKRISDAYRAHGIFAALHVIALIVFNQFVEEAKKFISSIASAIKGVVHAYYNQGGALSALLASWVGSLQVAEQGFKSWLTLVLAPVKPLLVLPVLFMEQALALAKLPLQTFAVFVADPLHFFTPEPYLAAARVLFAYGLSWFLESVQQQGLVQTLANLFWRTLRAAEEEAFEVTVHAAHAVADAAYQHREELTQGVERVGAAAERVAHRLAPTLQHIAPHLAPHLENMRRSLLHAGVDVGRDVLYQAPRITWALILVWHNLVFIPLATAFRHRVIQRLERIPVLGPIVSILVHVFGFLSAILFSILAALGDILKHLATPEGVVTLFFVLVPITFAAVLLRTPFPSDELATAGIAPNATMPAAPGIAHRISFFG</sequence>
<feature type="signal peptide" evidence="3">
    <location>
        <begin position="1"/>
        <end position="16"/>
    </location>
</feature>
<feature type="transmembrane region" description="Helical" evidence="2">
    <location>
        <begin position="628"/>
        <end position="646"/>
    </location>
</feature>
<dbReference type="AlphaFoldDB" id="A0AAW1Q3A4"/>
<evidence type="ECO:0000256" key="3">
    <source>
        <dbReference type="SAM" id="SignalP"/>
    </source>
</evidence>
<gene>
    <name evidence="4" type="ORF">WJX72_001583</name>
</gene>
<evidence type="ECO:0000313" key="4">
    <source>
        <dbReference type="EMBL" id="KAK9815317.1"/>
    </source>
</evidence>
<keyword evidence="2" id="KW-0472">Membrane</keyword>
<keyword evidence="2" id="KW-0812">Transmembrane</keyword>
<comment type="caution">
    <text evidence="4">The sequence shown here is derived from an EMBL/GenBank/DDBJ whole genome shotgun (WGS) entry which is preliminary data.</text>
</comment>
<protein>
    <submittedName>
        <fullName evidence="4">Uncharacterized protein</fullName>
    </submittedName>
</protein>
<dbReference type="Proteomes" id="UP001489004">
    <property type="component" value="Unassembled WGS sequence"/>
</dbReference>
<keyword evidence="2" id="KW-1133">Transmembrane helix</keyword>
<keyword evidence="3" id="KW-0732">Signal</keyword>
<reference evidence="4 5" key="1">
    <citation type="journal article" date="2024" name="Nat. Commun.">
        <title>Phylogenomics reveals the evolutionary origins of lichenization in chlorophyte algae.</title>
        <authorList>
            <person name="Puginier C."/>
            <person name="Libourel C."/>
            <person name="Otte J."/>
            <person name="Skaloud P."/>
            <person name="Haon M."/>
            <person name="Grisel S."/>
            <person name="Petersen M."/>
            <person name="Berrin J.G."/>
            <person name="Delaux P.M."/>
            <person name="Dal Grande F."/>
            <person name="Keller J."/>
        </authorList>
    </citation>
    <scope>NUCLEOTIDE SEQUENCE [LARGE SCALE GENOMIC DNA]</scope>
    <source>
        <strain evidence="4 5">SAG 2043</strain>
    </source>
</reference>
<evidence type="ECO:0000256" key="1">
    <source>
        <dbReference type="SAM" id="MobiDB-lite"/>
    </source>
</evidence>
<feature type="region of interest" description="Disordered" evidence="1">
    <location>
        <begin position="145"/>
        <end position="202"/>
    </location>
</feature>
<dbReference type="EMBL" id="JALJOR010000006">
    <property type="protein sequence ID" value="KAK9815317.1"/>
    <property type="molecule type" value="Genomic_DNA"/>
</dbReference>
<accession>A0AAW1Q3A4</accession>
<organism evidence="4 5">
    <name type="scientific">[Myrmecia] bisecta</name>
    <dbReference type="NCBI Taxonomy" id="41462"/>
    <lineage>
        <taxon>Eukaryota</taxon>
        <taxon>Viridiplantae</taxon>
        <taxon>Chlorophyta</taxon>
        <taxon>core chlorophytes</taxon>
        <taxon>Trebouxiophyceae</taxon>
        <taxon>Trebouxiales</taxon>
        <taxon>Trebouxiaceae</taxon>
        <taxon>Myrmecia</taxon>
    </lineage>
</organism>
<evidence type="ECO:0000256" key="2">
    <source>
        <dbReference type="SAM" id="Phobius"/>
    </source>
</evidence>
<proteinExistence type="predicted"/>
<feature type="transmembrane region" description="Helical" evidence="2">
    <location>
        <begin position="557"/>
        <end position="578"/>
    </location>
</feature>
<feature type="transmembrane region" description="Helical" evidence="2">
    <location>
        <begin position="590"/>
        <end position="616"/>
    </location>
</feature>
<feature type="compositionally biased region" description="Low complexity" evidence="1">
    <location>
        <begin position="175"/>
        <end position="202"/>
    </location>
</feature>
<keyword evidence="5" id="KW-1185">Reference proteome</keyword>
<evidence type="ECO:0000313" key="5">
    <source>
        <dbReference type="Proteomes" id="UP001489004"/>
    </source>
</evidence>
<feature type="chain" id="PRO_5043788723" evidence="3">
    <location>
        <begin position="17"/>
        <end position="680"/>
    </location>
</feature>
<name>A0AAW1Q3A4_9CHLO</name>